<evidence type="ECO:0000256" key="1">
    <source>
        <dbReference type="SAM" id="MobiDB-lite"/>
    </source>
</evidence>
<feature type="compositionally biased region" description="Polar residues" evidence="1">
    <location>
        <begin position="105"/>
        <end position="114"/>
    </location>
</feature>
<reference evidence="2 3" key="2">
    <citation type="journal article" date="2013" name="PLoS Genet.">
        <title>Comparative genome structure, secondary metabolite, and effector coding capacity across Cochliobolus pathogens.</title>
        <authorList>
            <person name="Condon B.J."/>
            <person name="Leng Y."/>
            <person name="Wu D."/>
            <person name="Bushley K.E."/>
            <person name="Ohm R.A."/>
            <person name="Otillar R."/>
            <person name="Martin J."/>
            <person name="Schackwitz W."/>
            <person name="Grimwood J."/>
            <person name="MohdZainudin N."/>
            <person name="Xue C."/>
            <person name="Wang R."/>
            <person name="Manning V.A."/>
            <person name="Dhillon B."/>
            <person name="Tu Z.J."/>
            <person name="Steffenson B.J."/>
            <person name="Salamov A."/>
            <person name="Sun H."/>
            <person name="Lowry S."/>
            <person name="LaButti K."/>
            <person name="Han J."/>
            <person name="Copeland A."/>
            <person name="Lindquist E."/>
            <person name="Barry K."/>
            <person name="Schmutz J."/>
            <person name="Baker S.E."/>
            <person name="Ciuffetti L.M."/>
            <person name="Grigoriev I.V."/>
            <person name="Zhong S."/>
            <person name="Turgeon B.G."/>
        </authorList>
    </citation>
    <scope>NUCLEOTIDE SEQUENCE [LARGE SCALE GENOMIC DNA]</scope>
    <source>
        <strain evidence="3">28A</strain>
    </source>
</reference>
<feature type="compositionally biased region" description="Polar residues" evidence="1">
    <location>
        <begin position="176"/>
        <end position="192"/>
    </location>
</feature>
<dbReference type="GeneID" id="19403874"/>
<dbReference type="RefSeq" id="XP_008029443.1">
    <property type="nucleotide sequence ID" value="XM_008031252.1"/>
</dbReference>
<keyword evidence="3" id="KW-1185">Reference proteome</keyword>
<dbReference type="Proteomes" id="UP000016935">
    <property type="component" value="Unassembled WGS sequence"/>
</dbReference>
<proteinExistence type="predicted"/>
<dbReference type="OrthoDB" id="3793794at2759"/>
<dbReference type="AlphaFoldDB" id="R0IBQ8"/>
<name>R0IBQ8_EXST2</name>
<feature type="compositionally biased region" description="Polar residues" evidence="1">
    <location>
        <begin position="204"/>
        <end position="221"/>
    </location>
</feature>
<evidence type="ECO:0000313" key="2">
    <source>
        <dbReference type="EMBL" id="EOA82646.1"/>
    </source>
</evidence>
<gene>
    <name evidence="2" type="ORF">SETTUDRAFT_34193</name>
</gene>
<evidence type="ECO:0000313" key="3">
    <source>
        <dbReference type="Proteomes" id="UP000016935"/>
    </source>
</evidence>
<sequence>MASHNKTSWSPGYYAHLHQQYDDRQLFEHLQGQTHLILQFSDQLQAYPHIISTVSQRISEKNLIINNLQHNFNKEREVLLGEIEKYKWKLVVEKQKAKSKACKCETSNSEQAEQQCKDSGAEMTKPIAEPEQIEERTSKSPKAERHKVQHRTLLPKPPHGDSIEVLAPQDNERAASPNSQAVETESWQSARETMSPVIKFMSPQEPTQTQGTPLESKSSLNAPALQLHLPR</sequence>
<protein>
    <submittedName>
        <fullName evidence="2">Uncharacterized protein</fullName>
    </submittedName>
</protein>
<feature type="compositionally biased region" description="Basic and acidic residues" evidence="1">
    <location>
        <begin position="133"/>
        <end position="143"/>
    </location>
</feature>
<reference evidence="2 3" key="1">
    <citation type="journal article" date="2012" name="PLoS Pathog.">
        <title>Diverse lifestyles and strategies of plant pathogenesis encoded in the genomes of eighteen Dothideomycetes fungi.</title>
        <authorList>
            <person name="Ohm R.A."/>
            <person name="Feau N."/>
            <person name="Henrissat B."/>
            <person name="Schoch C.L."/>
            <person name="Horwitz B.A."/>
            <person name="Barry K.W."/>
            <person name="Condon B.J."/>
            <person name="Copeland A.C."/>
            <person name="Dhillon B."/>
            <person name="Glaser F."/>
            <person name="Hesse C.N."/>
            <person name="Kosti I."/>
            <person name="LaButti K."/>
            <person name="Lindquist E.A."/>
            <person name="Lucas S."/>
            <person name="Salamov A.A."/>
            <person name="Bradshaw R.E."/>
            <person name="Ciuffetti L."/>
            <person name="Hamelin R.C."/>
            <person name="Kema G.H.J."/>
            <person name="Lawrence C."/>
            <person name="Scott J.A."/>
            <person name="Spatafora J.W."/>
            <person name="Turgeon B.G."/>
            <person name="de Wit P.J.G.M."/>
            <person name="Zhong S."/>
            <person name="Goodwin S.B."/>
            <person name="Grigoriev I.V."/>
        </authorList>
    </citation>
    <scope>NUCLEOTIDE SEQUENCE [LARGE SCALE GENOMIC DNA]</scope>
    <source>
        <strain evidence="3">28A</strain>
    </source>
</reference>
<feature type="region of interest" description="Disordered" evidence="1">
    <location>
        <begin position="104"/>
        <end position="231"/>
    </location>
</feature>
<dbReference type="HOGENOM" id="CLU_1200443_0_0_1"/>
<organism evidence="2 3">
    <name type="scientific">Exserohilum turcicum (strain 28A)</name>
    <name type="common">Northern leaf blight fungus</name>
    <name type="synonym">Setosphaeria turcica</name>
    <dbReference type="NCBI Taxonomy" id="671987"/>
    <lineage>
        <taxon>Eukaryota</taxon>
        <taxon>Fungi</taxon>
        <taxon>Dikarya</taxon>
        <taxon>Ascomycota</taxon>
        <taxon>Pezizomycotina</taxon>
        <taxon>Dothideomycetes</taxon>
        <taxon>Pleosporomycetidae</taxon>
        <taxon>Pleosporales</taxon>
        <taxon>Pleosporineae</taxon>
        <taxon>Pleosporaceae</taxon>
        <taxon>Exserohilum</taxon>
    </lineage>
</organism>
<dbReference type="EMBL" id="KB908844">
    <property type="protein sequence ID" value="EOA82646.1"/>
    <property type="molecule type" value="Genomic_DNA"/>
</dbReference>
<accession>R0IBQ8</accession>